<feature type="region of interest" description="Disordered" evidence="1">
    <location>
        <begin position="89"/>
        <end position="207"/>
    </location>
</feature>
<organism evidence="3 4">
    <name type="scientific">Schizopora paradoxa</name>
    <dbReference type="NCBI Taxonomy" id="27342"/>
    <lineage>
        <taxon>Eukaryota</taxon>
        <taxon>Fungi</taxon>
        <taxon>Dikarya</taxon>
        <taxon>Basidiomycota</taxon>
        <taxon>Agaricomycotina</taxon>
        <taxon>Agaricomycetes</taxon>
        <taxon>Hymenochaetales</taxon>
        <taxon>Schizoporaceae</taxon>
        <taxon>Schizopora</taxon>
    </lineage>
</organism>
<name>A0A0H2S2C7_9AGAM</name>
<evidence type="ECO:0000313" key="3">
    <source>
        <dbReference type="EMBL" id="KLO11166.1"/>
    </source>
</evidence>
<evidence type="ECO:0000259" key="2">
    <source>
        <dbReference type="Pfam" id="PF00172"/>
    </source>
</evidence>
<accession>A0A0H2S2C7</accession>
<dbReference type="Pfam" id="PF00172">
    <property type="entry name" value="Zn_clus"/>
    <property type="match status" value="1"/>
</dbReference>
<dbReference type="InParanoid" id="A0A0H2S2C7"/>
<feature type="compositionally biased region" description="Polar residues" evidence="1">
    <location>
        <begin position="121"/>
        <end position="162"/>
    </location>
</feature>
<dbReference type="InterPro" id="IPR001138">
    <property type="entry name" value="Zn2Cys6_DnaBD"/>
</dbReference>
<dbReference type="SUPFAM" id="SSF57701">
    <property type="entry name" value="Zn2/Cys6 DNA-binding domain"/>
    <property type="match status" value="1"/>
</dbReference>
<dbReference type="GO" id="GO:0000981">
    <property type="term" value="F:DNA-binding transcription factor activity, RNA polymerase II-specific"/>
    <property type="evidence" value="ECO:0007669"/>
    <property type="project" value="InterPro"/>
</dbReference>
<dbReference type="GO" id="GO:0008270">
    <property type="term" value="F:zinc ion binding"/>
    <property type="evidence" value="ECO:0007669"/>
    <property type="project" value="InterPro"/>
</dbReference>
<dbReference type="OrthoDB" id="2260578at2759"/>
<keyword evidence="4" id="KW-1185">Reference proteome</keyword>
<dbReference type="Proteomes" id="UP000053477">
    <property type="component" value="Unassembled WGS sequence"/>
</dbReference>
<dbReference type="InterPro" id="IPR036864">
    <property type="entry name" value="Zn2-C6_fun-type_DNA-bd_sf"/>
</dbReference>
<reference evidence="3 4" key="1">
    <citation type="submission" date="2015-04" db="EMBL/GenBank/DDBJ databases">
        <title>Complete genome sequence of Schizopora paradoxa KUC8140, a cosmopolitan wood degrader in East Asia.</title>
        <authorList>
            <consortium name="DOE Joint Genome Institute"/>
            <person name="Min B."/>
            <person name="Park H."/>
            <person name="Jang Y."/>
            <person name="Kim J.-J."/>
            <person name="Kim K.H."/>
            <person name="Pangilinan J."/>
            <person name="Lipzen A."/>
            <person name="Riley R."/>
            <person name="Grigoriev I.V."/>
            <person name="Spatafora J.W."/>
            <person name="Choi I.-G."/>
        </authorList>
    </citation>
    <scope>NUCLEOTIDE SEQUENCE [LARGE SCALE GENOMIC DNA]</scope>
    <source>
        <strain evidence="3 4">KUC8140</strain>
    </source>
</reference>
<protein>
    <recommendedName>
        <fullName evidence="2">Zn(2)-C6 fungal-type domain-containing protein</fullName>
    </recommendedName>
</protein>
<feature type="compositionally biased region" description="Basic and acidic residues" evidence="1">
    <location>
        <begin position="190"/>
        <end position="201"/>
    </location>
</feature>
<gene>
    <name evidence="3" type="ORF">SCHPADRAFT_484600</name>
</gene>
<sequence>MSSSSNWEGKGGTRSKNTNPCTYCRSSSRKLRCDGDGVNPCTKCNDKGIPCEYPAKHGKFKEYKAGGSSRSHNHSHHTVTTIILDMRSASESSAHQDDVAHRVSKMAYDNLQDASPMVEPLTTNDNGNYEDSSVTWSASHFNDNNHAQQPENTEPSDTQADTTRNEESERRERRRARRRRDNEEYAEASRVGHDAFVERDRKQRKRH</sequence>
<feature type="compositionally biased region" description="Polar residues" evidence="1">
    <location>
        <begin position="14"/>
        <end position="26"/>
    </location>
</feature>
<dbReference type="EMBL" id="KQ086007">
    <property type="protein sequence ID" value="KLO11166.1"/>
    <property type="molecule type" value="Genomic_DNA"/>
</dbReference>
<dbReference type="AlphaFoldDB" id="A0A0H2S2C7"/>
<evidence type="ECO:0000256" key="1">
    <source>
        <dbReference type="SAM" id="MobiDB-lite"/>
    </source>
</evidence>
<feature type="region of interest" description="Disordered" evidence="1">
    <location>
        <begin position="1"/>
        <end position="27"/>
    </location>
</feature>
<evidence type="ECO:0000313" key="4">
    <source>
        <dbReference type="Proteomes" id="UP000053477"/>
    </source>
</evidence>
<feature type="domain" description="Zn(2)-C6 fungal-type" evidence="2">
    <location>
        <begin position="20"/>
        <end position="57"/>
    </location>
</feature>
<dbReference type="CDD" id="cd00067">
    <property type="entry name" value="GAL4"/>
    <property type="match status" value="1"/>
</dbReference>
<dbReference type="Gene3D" id="4.10.240.10">
    <property type="entry name" value="Zn(2)-C6 fungal-type DNA-binding domain"/>
    <property type="match status" value="1"/>
</dbReference>
<proteinExistence type="predicted"/>